<dbReference type="NCBIfam" id="TIGR01198">
    <property type="entry name" value="pgl"/>
    <property type="match status" value="1"/>
</dbReference>
<proteinExistence type="inferred from homology"/>
<dbReference type="GO" id="GO:0005975">
    <property type="term" value="P:carbohydrate metabolic process"/>
    <property type="evidence" value="ECO:0007669"/>
    <property type="project" value="UniProtKB-UniRule"/>
</dbReference>
<dbReference type="InterPro" id="IPR037171">
    <property type="entry name" value="NagB/RpiA_transferase-like"/>
</dbReference>
<dbReference type="InterPro" id="IPR039104">
    <property type="entry name" value="6PGL"/>
</dbReference>
<dbReference type="Pfam" id="PF01182">
    <property type="entry name" value="Glucosamine_iso"/>
    <property type="match status" value="1"/>
</dbReference>
<feature type="domain" description="Glucosamine/galactosamine-6-phosphate isomerase" evidence="8">
    <location>
        <begin position="16"/>
        <end position="244"/>
    </location>
</feature>
<dbReference type="CDD" id="cd01400">
    <property type="entry name" value="6PGL"/>
    <property type="match status" value="1"/>
</dbReference>
<reference evidence="9 10" key="1">
    <citation type="submission" date="2019-10" db="EMBL/GenBank/DDBJ databases">
        <title>Nocardioides novel species isolated from the excrement of Marmot.</title>
        <authorList>
            <person name="Zhang G."/>
        </authorList>
    </citation>
    <scope>NUCLEOTIDE SEQUENCE [LARGE SCALE GENOMIC DNA]</scope>
    <source>
        <strain evidence="10">zg-579</strain>
    </source>
</reference>
<dbReference type="PANTHER" id="PTHR11054">
    <property type="entry name" value="6-PHOSPHOGLUCONOLACTONASE"/>
    <property type="match status" value="1"/>
</dbReference>
<dbReference type="GO" id="GO:0017057">
    <property type="term" value="F:6-phosphogluconolactonase activity"/>
    <property type="evidence" value="ECO:0007669"/>
    <property type="project" value="UniProtKB-UniRule"/>
</dbReference>
<dbReference type="InterPro" id="IPR006148">
    <property type="entry name" value="Glc/Gal-6P_isomerase"/>
</dbReference>
<sequence>MTIPASSSPRIEVHEDDRALATAVAGELLSRLADAQAAGRVPQIALTGGSIAEVVHREIARLAPGSEVDWTRVVVWWGDERFVEPGSPDRNADQAREAFLSVIGVSDENVHEVPTTAECATVEEAAAAYAEALATAGAAELEVVMLGLGPDAHVASLFPGHPALDVRGATTVAVHDSPKPPPERVSLTFEALNRNRALWFLVSGEGKAEAVARALAGRTGAGGEAADVHDVPAVGVTGGEETIWFLDRASASRL</sequence>
<evidence type="ECO:0000256" key="4">
    <source>
        <dbReference type="ARBA" id="ARBA00010662"/>
    </source>
</evidence>
<evidence type="ECO:0000313" key="9">
    <source>
        <dbReference type="EMBL" id="MTB94658.1"/>
    </source>
</evidence>
<comment type="function">
    <text evidence="2 7">Hydrolysis of 6-phosphogluconolactone to 6-phosphogluconate.</text>
</comment>
<comment type="catalytic activity">
    <reaction evidence="1 7">
        <text>6-phospho-D-glucono-1,5-lactone + H2O = 6-phospho-D-gluconate + H(+)</text>
        <dbReference type="Rhea" id="RHEA:12556"/>
        <dbReference type="ChEBI" id="CHEBI:15377"/>
        <dbReference type="ChEBI" id="CHEBI:15378"/>
        <dbReference type="ChEBI" id="CHEBI:57955"/>
        <dbReference type="ChEBI" id="CHEBI:58759"/>
        <dbReference type="EC" id="3.1.1.31"/>
    </reaction>
</comment>
<evidence type="ECO:0000259" key="8">
    <source>
        <dbReference type="Pfam" id="PF01182"/>
    </source>
</evidence>
<gene>
    <name evidence="7 9" type="primary">pgl</name>
    <name evidence="9" type="ORF">GGQ22_06145</name>
</gene>
<evidence type="ECO:0000256" key="6">
    <source>
        <dbReference type="ARBA" id="ARBA00020337"/>
    </source>
</evidence>
<comment type="caution">
    <text evidence="9">The sequence shown here is derived from an EMBL/GenBank/DDBJ whole genome shotgun (WGS) entry which is preliminary data.</text>
</comment>
<keyword evidence="10" id="KW-1185">Reference proteome</keyword>
<protein>
    <recommendedName>
        <fullName evidence="6 7">6-phosphogluconolactonase</fullName>
        <shortName evidence="7">6PGL</shortName>
        <ecNumber evidence="5 7">3.1.1.31</ecNumber>
    </recommendedName>
</protein>
<comment type="similarity">
    <text evidence="4 7">Belongs to the glucosamine/galactosamine-6-phosphate isomerase family. 6-phosphogluconolactonase subfamily.</text>
</comment>
<evidence type="ECO:0000256" key="5">
    <source>
        <dbReference type="ARBA" id="ARBA00013198"/>
    </source>
</evidence>
<name>A0A6I3J9Z1_9ACTN</name>
<dbReference type="InterPro" id="IPR005900">
    <property type="entry name" value="6-phosphogluconolactonase_DevB"/>
</dbReference>
<evidence type="ECO:0000256" key="1">
    <source>
        <dbReference type="ARBA" id="ARBA00000832"/>
    </source>
</evidence>
<dbReference type="AlphaFoldDB" id="A0A6I3J9Z1"/>
<evidence type="ECO:0000256" key="3">
    <source>
        <dbReference type="ARBA" id="ARBA00004961"/>
    </source>
</evidence>
<dbReference type="Gene3D" id="3.40.50.1360">
    <property type="match status" value="1"/>
</dbReference>
<dbReference type="RefSeq" id="WP_154614426.1">
    <property type="nucleotide sequence ID" value="NZ_CP053660.1"/>
</dbReference>
<dbReference type="UniPathway" id="UPA00115">
    <property type="reaction ID" value="UER00409"/>
</dbReference>
<organism evidence="9 10">
    <name type="scientific">Nocardioides marmotae</name>
    <dbReference type="NCBI Taxonomy" id="2663857"/>
    <lineage>
        <taxon>Bacteria</taxon>
        <taxon>Bacillati</taxon>
        <taxon>Actinomycetota</taxon>
        <taxon>Actinomycetes</taxon>
        <taxon>Propionibacteriales</taxon>
        <taxon>Nocardioidaceae</taxon>
        <taxon>Nocardioides</taxon>
    </lineage>
</organism>
<evidence type="ECO:0000256" key="7">
    <source>
        <dbReference type="RuleBase" id="RU365095"/>
    </source>
</evidence>
<dbReference type="EC" id="3.1.1.31" evidence="5 7"/>
<evidence type="ECO:0000256" key="2">
    <source>
        <dbReference type="ARBA" id="ARBA00002681"/>
    </source>
</evidence>
<comment type="pathway">
    <text evidence="3 7">Carbohydrate degradation; pentose phosphate pathway; D-ribulose 5-phosphate from D-glucose 6-phosphate (oxidative stage): step 2/3.</text>
</comment>
<accession>A0A6I3J9Z1</accession>
<keyword evidence="7 9" id="KW-0378">Hydrolase</keyword>
<dbReference type="Proteomes" id="UP000433406">
    <property type="component" value="Unassembled WGS sequence"/>
</dbReference>
<dbReference type="GO" id="GO:0006098">
    <property type="term" value="P:pentose-phosphate shunt"/>
    <property type="evidence" value="ECO:0007669"/>
    <property type="project" value="UniProtKB-UniPathway"/>
</dbReference>
<dbReference type="SUPFAM" id="SSF100950">
    <property type="entry name" value="NagB/RpiA/CoA transferase-like"/>
    <property type="match status" value="1"/>
</dbReference>
<evidence type="ECO:0000313" key="10">
    <source>
        <dbReference type="Proteomes" id="UP000433406"/>
    </source>
</evidence>
<dbReference type="EMBL" id="WLCI01000006">
    <property type="protein sequence ID" value="MTB94658.1"/>
    <property type="molecule type" value="Genomic_DNA"/>
</dbReference>
<dbReference type="PANTHER" id="PTHR11054:SF0">
    <property type="entry name" value="6-PHOSPHOGLUCONOLACTONASE"/>
    <property type="match status" value="1"/>
</dbReference>